<feature type="binding site" evidence="15">
    <location>
        <position position="237"/>
    </location>
    <ligand>
        <name>Zn(2+)</name>
        <dbReference type="ChEBI" id="CHEBI:29105"/>
        <note>catalytic</note>
    </ligand>
</feature>
<dbReference type="GO" id="GO:0005576">
    <property type="term" value="C:extracellular region"/>
    <property type="evidence" value="ECO:0007669"/>
    <property type="project" value="UniProtKB-SubCell"/>
</dbReference>
<evidence type="ECO:0000256" key="5">
    <source>
        <dbReference type="ARBA" id="ARBA00022525"/>
    </source>
</evidence>
<dbReference type="EC" id="3.4.24.39" evidence="4"/>
<dbReference type="GO" id="GO:0046872">
    <property type="term" value="F:metal ion binding"/>
    <property type="evidence" value="ECO:0007669"/>
    <property type="project" value="UniProtKB-KW"/>
</dbReference>
<dbReference type="PANTHER" id="PTHR37016:SF3">
    <property type="entry name" value="NEUTRAL PROTEASE 2-RELATED"/>
    <property type="match status" value="1"/>
</dbReference>
<accession>A0A2C5ZNB7</accession>
<dbReference type="Gene3D" id="3.40.390.10">
    <property type="entry name" value="Collagenase (Catalytic Domain)"/>
    <property type="match status" value="1"/>
</dbReference>
<reference evidence="19 20" key="1">
    <citation type="submission" date="2017-06" db="EMBL/GenBank/DDBJ databases">
        <title>Ant-infecting Ophiocordyceps genomes reveal a high diversity of potential behavioral manipulation genes and a possible major role for enterotoxins.</title>
        <authorList>
            <person name="De Bekker C."/>
            <person name="Evans H.C."/>
            <person name="Brachmann A."/>
            <person name="Hughes D.P."/>
        </authorList>
    </citation>
    <scope>NUCLEOTIDE SEQUENCE [LARGE SCALE GENOMIC DNA]</scope>
    <source>
        <strain evidence="19 20">1348a</strain>
    </source>
</reference>
<evidence type="ECO:0000256" key="1">
    <source>
        <dbReference type="ARBA" id="ARBA00001187"/>
    </source>
</evidence>
<evidence type="ECO:0000256" key="16">
    <source>
        <dbReference type="SAM" id="MobiDB-lite"/>
    </source>
</evidence>
<sequence>MKYALALASVAWTAAAAPSNLKRSPMSVAGPPVASNDDTFDKRDPMSLAGMPIKSEGETHFKRSPTSLLNLADGQVAVDTGEFLDASQFSKRAQAAGDCGAQQSIVDEGLSDCAKMANLAAEDAKNPSSTLFPLFFKNDDEGTRNKVAALMTKIAQECGATNQGNAVVRCSDSQGQCASSVNSQGLGALAFGTKAFSDPRILLCQSFFELNENTCGRLTPGHVVLHEMSHGLGSTDDVGYGIQAALQLDAGRSLQNADSFGFYAGSLLQGCTAEDLQAGRPPSGSPPAGRNNTNRPGPGNGTGPNKGNPLDDANPDDPFGGDEDNTIGNPNTGRPNSGSPNTGGPNSGNPNSGNPNSGNPNSGNPNSGSPNSGSPRNRLPGNTQPTTGGPNTGRPRTGNPNTGGPRTGNPLNGPEPGNPLNGLEPGNPLNGPEPGNPLGNGGNSPLGNNINGPFQGSPLGNNINGPLQAGPIGTIQSSGTGTQERPGTGLDELPDEIKALLPPDATNVEIIDASGF</sequence>
<evidence type="ECO:0000256" key="13">
    <source>
        <dbReference type="ARBA" id="ARBA00023145"/>
    </source>
</evidence>
<keyword evidence="7" id="KW-0165">Cleavage on pair of basic residues</keyword>
<feature type="domain" description="Lysine-specific metallo-endopeptidase" evidence="18">
    <location>
        <begin position="124"/>
        <end position="264"/>
    </location>
</feature>
<comment type="catalytic activity">
    <reaction evidence="1">
        <text>Preferential cleavage of bonds with hydrophobic residues in P1'. Also 3-Asn-|-Gln-4 and 8-Gly-|-Ser-9 bonds in insulin B chain.</text>
        <dbReference type="EC" id="3.4.24.39"/>
    </reaction>
</comment>
<feature type="active site" evidence="14">
    <location>
        <position position="227"/>
    </location>
</feature>
<evidence type="ECO:0000256" key="11">
    <source>
        <dbReference type="ARBA" id="ARBA00022833"/>
    </source>
</evidence>
<evidence type="ECO:0000256" key="2">
    <source>
        <dbReference type="ARBA" id="ARBA00004613"/>
    </source>
</evidence>
<keyword evidence="13" id="KW-0865">Zymogen</keyword>
<feature type="binding site" evidence="15">
    <location>
        <position position="230"/>
    </location>
    <ligand>
        <name>Zn(2+)</name>
        <dbReference type="ChEBI" id="CHEBI:29105"/>
        <note>catalytic</note>
    </ligand>
</feature>
<dbReference type="CDD" id="cd11008">
    <property type="entry name" value="M35_deuterolysin_like"/>
    <property type="match status" value="1"/>
</dbReference>
<feature type="region of interest" description="Disordered" evidence="16">
    <location>
        <begin position="275"/>
        <end position="494"/>
    </location>
</feature>
<comment type="caution">
    <text evidence="19">The sequence shown here is derived from an EMBL/GenBank/DDBJ whole genome shotgun (WGS) entry which is preliminary data.</text>
</comment>
<evidence type="ECO:0000313" key="19">
    <source>
        <dbReference type="EMBL" id="PHH81323.1"/>
    </source>
</evidence>
<comment type="cofactor">
    <cofactor evidence="15">
        <name>Zn(2+)</name>
        <dbReference type="ChEBI" id="CHEBI:29105"/>
    </cofactor>
    <text evidence="15">Binds 1 zinc ion per subunit.</text>
</comment>
<evidence type="ECO:0000256" key="12">
    <source>
        <dbReference type="ARBA" id="ARBA00023049"/>
    </source>
</evidence>
<keyword evidence="20" id="KW-1185">Reference proteome</keyword>
<evidence type="ECO:0000313" key="20">
    <source>
        <dbReference type="Proteomes" id="UP000224854"/>
    </source>
</evidence>
<protein>
    <recommendedName>
        <fullName evidence="4">deuterolysin</fullName>
        <ecNumber evidence="4">3.4.24.39</ecNumber>
    </recommendedName>
</protein>
<keyword evidence="12" id="KW-0482">Metalloprotease</keyword>
<organism evidence="19 20">
    <name type="scientific">Ophiocordyceps australis</name>
    <dbReference type="NCBI Taxonomy" id="1399860"/>
    <lineage>
        <taxon>Eukaryota</taxon>
        <taxon>Fungi</taxon>
        <taxon>Dikarya</taxon>
        <taxon>Ascomycota</taxon>
        <taxon>Pezizomycotina</taxon>
        <taxon>Sordariomycetes</taxon>
        <taxon>Hypocreomycetidae</taxon>
        <taxon>Hypocreales</taxon>
        <taxon>Ophiocordycipitaceae</taxon>
        <taxon>Ophiocordyceps</taxon>
    </lineage>
</organism>
<evidence type="ECO:0000256" key="17">
    <source>
        <dbReference type="SAM" id="SignalP"/>
    </source>
</evidence>
<feature type="compositionally biased region" description="Low complexity" evidence="16">
    <location>
        <begin position="278"/>
        <end position="297"/>
    </location>
</feature>
<dbReference type="InterPro" id="IPR029463">
    <property type="entry name" value="Lys_MEP"/>
</dbReference>
<feature type="compositionally biased region" description="Low complexity" evidence="16">
    <location>
        <begin position="333"/>
        <end position="437"/>
    </location>
</feature>
<keyword evidence="10" id="KW-0378">Hydrolase</keyword>
<dbReference type="EMBL" id="NJEU01000128">
    <property type="protein sequence ID" value="PHH81323.1"/>
    <property type="molecule type" value="Genomic_DNA"/>
</dbReference>
<dbReference type="Pfam" id="PF14521">
    <property type="entry name" value="Aspzincin_M35"/>
    <property type="match status" value="1"/>
</dbReference>
<evidence type="ECO:0000256" key="9">
    <source>
        <dbReference type="ARBA" id="ARBA00022729"/>
    </source>
</evidence>
<name>A0A2C5ZNB7_9HYPO</name>
<feature type="compositionally biased region" description="Polar residues" evidence="16">
    <location>
        <begin position="474"/>
        <end position="485"/>
    </location>
</feature>
<keyword evidence="5" id="KW-0964">Secreted</keyword>
<keyword evidence="11 15" id="KW-0862">Zinc</keyword>
<feature type="compositionally biased region" description="Acidic residues" evidence="16">
    <location>
        <begin position="313"/>
        <end position="325"/>
    </location>
</feature>
<feature type="region of interest" description="Disordered" evidence="16">
    <location>
        <begin position="21"/>
        <end position="44"/>
    </location>
</feature>
<proteinExistence type="inferred from homology"/>
<comment type="subcellular location">
    <subcellularLocation>
        <location evidence="2">Secreted</location>
    </subcellularLocation>
</comment>
<dbReference type="InterPro" id="IPR001384">
    <property type="entry name" value="Peptidase_M35"/>
</dbReference>
<evidence type="ECO:0000256" key="3">
    <source>
        <dbReference type="ARBA" id="ARBA00010279"/>
    </source>
</evidence>
<evidence type="ECO:0000256" key="7">
    <source>
        <dbReference type="ARBA" id="ARBA00022685"/>
    </source>
</evidence>
<dbReference type="AlphaFoldDB" id="A0A2C5ZNB7"/>
<evidence type="ECO:0000256" key="14">
    <source>
        <dbReference type="PIRSR" id="PIRSR601384-1"/>
    </source>
</evidence>
<dbReference type="OrthoDB" id="412874at2759"/>
<dbReference type="GO" id="GO:0004222">
    <property type="term" value="F:metalloendopeptidase activity"/>
    <property type="evidence" value="ECO:0007669"/>
    <property type="project" value="InterPro"/>
</dbReference>
<evidence type="ECO:0000256" key="6">
    <source>
        <dbReference type="ARBA" id="ARBA00022670"/>
    </source>
</evidence>
<evidence type="ECO:0000256" key="15">
    <source>
        <dbReference type="PIRSR" id="PIRSR601384-2"/>
    </source>
</evidence>
<dbReference type="InterPro" id="IPR024079">
    <property type="entry name" value="MetalloPept_cat_dom_sf"/>
</dbReference>
<keyword evidence="8 15" id="KW-0479">Metal-binding</keyword>
<evidence type="ECO:0000256" key="4">
    <source>
        <dbReference type="ARBA" id="ARBA00012431"/>
    </source>
</evidence>
<feature type="binding site" evidence="15">
    <location>
        <position position="226"/>
    </location>
    <ligand>
        <name>Zn(2+)</name>
        <dbReference type="ChEBI" id="CHEBI:29105"/>
        <note>catalytic</note>
    </ligand>
</feature>
<feature type="signal peptide" evidence="17">
    <location>
        <begin position="1"/>
        <end position="16"/>
    </location>
</feature>
<dbReference type="PRINTS" id="PR00768">
    <property type="entry name" value="DEUTEROLYSIN"/>
</dbReference>
<comment type="similarity">
    <text evidence="3">Belongs to the peptidase M35 family.</text>
</comment>
<dbReference type="InterPro" id="IPR050414">
    <property type="entry name" value="Fungal_M35_metalloproteases"/>
</dbReference>
<keyword evidence="9 17" id="KW-0732">Signal</keyword>
<evidence type="ECO:0000256" key="8">
    <source>
        <dbReference type="ARBA" id="ARBA00022723"/>
    </source>
</evidence>
<gene>
    <name evidence="19" type="ORF">CDD82_1024</name>
</gene>
<dbReference type="PANTHER" id="PTHR37016">
    <property type="match status" value="1"/>
</dbReference>
<dbReference type="SUPFAM" id="SSF55486">
    <property type="entry name" value="Metalloproteases ('zincins'), catalytic domain"/>
    <property type="match status" value="1"/>
</dbReference>
<dbReference type="Proteomes" id="UP000224854">
    <property type="component" value="Unassembled WGS sequence"/>
</dbReference>
<evidence type="ECO:0000259" key="18">
    <source>
        <dbReference type="Pfam" id="PF14521"/>
    </source>
</evidence>
<feature type="chain" id="PRO_5012699692" description="deuterolysin" evidence="17">
    <location>
        <begin position="17"/>
        <end position="516"/>
    </location>
</feature>
<dbReference type="GO" id="GO:0006508">
    <property type="term" value="P:proteolysis"/>
    <property type="evidence" value="ECO:0007669"/>
    <property type="project" value="UniProtKB-KW"/>
</dbReference>
<evidence type="ECO:0000256" key="10">
    <source>
        <dbReference type="ARBA" id="ARBA00022801"/>
    </source>
</evidence>
<keyword evidence="6" id="KW-0645">Protease</keyword>